<accession>A0A813G422</accession>
<name>A0A813G422_POLGL</name>
<reference evidence="2" key="1">
    <citation type="submission" date="2021-02" db="EMBL/GenBank/DDBJ databases">
        <authorList>
            <person name="Dougan E. K."/>
            <person name="Rhodes N."/>
            <person name="Thang M."/>
            <person name="Chan C."/>
        </authorList>
    </citation>
    <scope>NUCLEOTIDE SEQUENCE</scope>
</reference>
<feature type="region of interest" description="Disordered" evidence="1">
    <location>
        <begin position="1"/>
        <end position="73"/>
    </location>
</feature>
<evidence type="ECO:0000313" key="3">
    <source>
        <dbReference type="Proteomes" id="UP000654075"/>
    </source>
</evidence>
<evidence type="ECO:0000256" key="1">
    <source>
        <dbReference type="SAM" id="MobiDB-lite"/>
    </source>
</evidence>
<evidence type="ECO:0000313" key="2">
    <source>
        <dbReference type="EMBL" id="CAE8621075.1"/>
    </source>
</evidence>
<sequence>VLQIHGVKAGDLRSMASEGSNQAQEKARLEISAQGNEDRVQPFGLPHRDLDLPPPSNPDVQGTPRKEGRAVGRSCDVDLSHSGARLMRGVPAPDMSFWADREWSG</sequence>
<keyword evidence="3" id="KW-1185">Reference proteome</keyword>
<proteinExistence type="predicted"/>
<gene>
    <name evidence="2" type="ORF">PGLA1383_LOCUS38599</name>
</gene>
<dbReference type="AlphaFoldDB" id="A0A813G422"/>
<feature type="compositionally biased region" description="Basic and acidic residues" evidence="1">
    <location>
        <begin position="36"/>
        <end position="51"/>
    </location>
</feature>
<comment type="caution">
    <text evidence="2">The sequence shown here is derived from an EMBL/GenBank/DDBJ whole genome shotgun (WGS) entry which is preliminary data.</text>
</comment>
<dbReference type="Proteomes" id="UP000654075">
    <property type="component" value="Unassembled WGS sequence"/>
</dbReference>
<organism evidence="2 3">
    <name type="scientific">Polarella glacialis</name>
    <name type="common">Dinoflagellate</name>
    <dbReference type="NCBI Taxonomy" id="89957"/>
    <lineage>
        <taxon>Eukaryota</taxon>
        <taxon>Sar</taxon>
        <taxon>Alveolata</taxon>
        <taxon>Dinophyceae</taxon>
        <taxon>Suessiales</taxon>
        <taxon>Suessiaceae</taxon>
        <taxon>Polarella</taxon>
    </lineage>
</organism>
<dbReference type="EMBL" id="CAJNNV010027640">
    <property type="protein sequence ID" value="CAE8621075.1"/>
    <property type="molecule type" value="Genomic_DNA"/>
</dbReference>
<feature type="compositionally biased region" description="Basic and acidic residues" evidence="1">
    <location>
        <begin position="64"/>
        <end position="73"/>
    </location>
</feature>
<feature type="non-terminal residue" evidence="2">
    <location>
        <position position="1"/>
    </location>
</feature>
<protein>
    <submittedName>
        <fullName evidence="2">Uncharacterized protein</fullName>
    </submittedName>
</protein>